<dbReference type="InterPro" id="IPR052042">
    <property type="entry name" value="Tail_sheath_structural"/>
</dbReference>
<dbReference type="EMBL" id="CAADHO010000003">
    <property type="protein sequence ID" value="VFQ44377.1"/>
    <property type="molecule type" value="Genomic_DNA"/>
</dbReference>
<dbReference type="Gene3D" id="3.40.50.11780">
    <property type="match status" value="1"/>
</dbReference>
<gene>
    <name evidence="5" type="ORF">MSL71_20260</name>
</gene>
<evidence type="ECO:0000313" key="5">
    <source>
        <dbReference type="EMBL" id="VFQ44377.1"/>
    </source>
</evidence>
<evidence type="ECO:0000256" key="1">
    <source>
        <dbReference type="ARBA" id="ARBA00008005"/>
    </source>
</evidence>
<comment type="similarity">
    <text evidence="1">Belongs to the myoviridae tail sheath protein family.</text>
</comment>
<dbReference type="Proteomes" id="UP000507962">
    <property type="component" value="Unassembled WGS sequence"/>
</dbReference>
<dbReference type="InterPro" id="IPR054564">
    <property type="entry name" value="Gp18_domIII_N"/>
</dbReference>
<dbReference type="PANTHER" id="PTHR35861">
    <property type="match status" value="1"/>
</dbReference>
<feature type="domain" description="Tail sheath protein subtilisin-like" evidence="2">
    <location>
        <begin position="112"/>
        <end position="278"/>
    </location>
</feature>
<organism evidence="5 6">
    <name type="scientific">Desulfoluna butyratoxydans</name>
    <dbReference type="NCBI Taxonomy" id="231438"/>
    <lineage>
        <taxon>Bacteria</taxon>
        <taxon>Pseudomonadati</taxon>
        <taxon>Thermodesulfobacteriota</taxon>
        <taxon>Desulfobacteria</taxon>
        <taxon>Desulfobacterales</taxon>
        <taxon>Desulfolunaceae</taxon>
        <taxon>Desulfoluna</taxon>
    </lineage>
</organism>
<dbReference type="PANTHER" id="PTHR35861:SF1">
    <property type="entry name" value="PHAGE TAIL SHEATH PROTEIN"/>
    <property type="match status" value="1"/>
</dbReference>
<sequence>MSGFLHGVEIVEIDSGPRPIQTVKSSVIGVVGTAPDADATVFPENKPVLVPGDETMTAKLDTVGDGKGTLPAAMNGIFDQCGAMVVVIRVPEGADEAATLSAVIGGVDAGSGQYTGIKALLGAQGIAKVTPKILCAPGFSHEAAAATELVAVADQLRGCVILDGPNTTDADAITFRETMGSARSYVVDPWVKVWDTATSAEVIEPASARVAGVLAKSDTERGFWHSPSNRTVAGIIGTARPVDFTMGDANCRANHLNENEVATIIQEDGFRLWGNRSCSSDPKWAFLSVRRTADMINESLQKAHLWAVDRNITKTYVEDVTEGVGAYLRELQAKGAILGGDVWVDTALNTPATVSKGECTFDFDFCPPFPCERPVFRSRINNGYVEEVFK</sequence>
<proteinExistence type="inferred from homology"/>
<dbReference type="AlphaFoldDB" id="A0A4U8YLD8"/>
<dbReference type="RefSeq" id="WP_180139752.1">
    <property type="nucleotide sequence ID" value="NZ_CAADHO010000003.1"/>
</dbReference>
<feature type="domain" description="Tail sheath protein Gp18-like" evidence="4">
    <location>
        <begin position="27"/>
        <end position="90"/>
    </location>
</feature>
<dbReference type="Pfam" id="PF04984">
    <property type="entry name" value="Phage_sheath_1"/>
    <property type="match status" value="1"/>
</dbReference>
<evidence type="ECO:0000259" key="4">
    <source>
        <dbReference type="Pfam" id="PF22671"/>
    </source>
</evidence>
<dbReference type="InterPro" id="IPR035089">
    <property type="entry name" value="Phage_sheath_subtilisin"/>
</dbReference>
<accession>A0A4U8YLD8</accession>
<evidence type="ECO:0000259" key="2">
    <source>
        <dbReference type="Pfam" id="PF04984"/>
    </source>
</evidence>
<keyword evidence="6" id="KW-1185">Reference proteome</keyword>
<evidence type="ECO:0000313" key="6">
    <source>
        <dbReference type="Proteomes" id="UP000507962"/>
    </source>
</evidence>
<evidence type="ECO:0000259" key="3">
    <source>
        <dbReference type="Pfam" id="PF17482"/>
    </source>
</evidence>
<feature type="domain" description="Tail sheath protein C-terminal" evidence="3">
    <location>
        <begin position="279"/>
        <end position="380"/>
    </location>
</feature>
<dbReference type="InterPro" id="IPR020287">
    <property type="entry name" value="Tail_sheath_C"/>
</dbReference>
<dbReference type="Pfam" id="PF22671">
    <property type="entry name" value="Gp18_domIII_N"/>
    <property type="match status" value="1"/>
</dbReference>
<protein>
    <submittedName>
        <fullName evidence="5">Phage tail sheath c-terminal domain</fullName>
    </submittedName>
</protein>
<name>A0A4U8YLD8_9BACT</name>
<reference evidence="5 6" key="1">
    <citation type="submission" date="2019-03" db="EMBL/GenBank/DDBJ databases">
        <authorList>
            <person name="Nijsse B."/>
        </authorList>
    </citation>
    <scope>NUCLEOTIDE SEQUENCE [LARGE SCALE GENOMIC DNA]</scope>
    <source>
        <strain evidence="5">Desulfoluna butyratoxydans MSL71</strain>
    </source>
</reference>
<dbReference type="Pfam" id="PF17482">
    <property type="entry name" value="Phage_sheath_1C"/>
    <property type="match status" value="1"/>
</dbReference>